<dbReference type="AlphaFoldDB" id="A0ABD3QEC8"/>
<feature type="region of interest" description="Disordered" evidence="1">
    <location>
        <begin position="913"/>
        <end position="1024"/>
    </location>
</feature>
<accession>A0ABD3QEC8</accession>
<comment type="caution">
    <text evidence="2">The sequence shown here is derived from an EMBL/GenBank/DDBJ whole genome shotgun (WGS) entry which is preliminary data.</text>
</comment>
<organism evidence="2 3">
    <name type="scientific">Cyclotella atomus</name>
    <dbReference type="NCBI Taxonomy" id="382360"/>
    <lineage>
        <taxon>Eukaryota</taxon>
        <taxon>Sar</taxon>
        <taxon>Stramenopiles</taxon>
        <taxon>Ochrophyta</taxon>
        <taxon>Bacillariophyta</taxon>
        <taxon>Coscinodiscophyceae</taxon>
        <taxon>Thalassiosirophycidae</taxon>
        <taxon>Stephanodiscales</taxon>
        <taxon>Stephanodiscaceae</taxon>
        <taxon>Cyclotella</taxon>
    </lineage>
</organism>
<proteinExistence type="predicted"/>
<dbReference type="PANTHER" id="PTHR21113">
    <property type="entry name" value="AGAP001705-PA"/>
    <property type="match status" value="1"/>
</dbReference>
<protein>
    <recommendedName>
        <fullName evidence="4">Chitinase</fullName>
    </recommendedName>
</protein>
<evidence type="ECO:0000313" key="2">
    <source>
        <dbReference type="EMBL" id="KAL3798773.1"/>
    </source>
</evidence>
<feature type="compositionally biased region" description="Basic residues" evidence="1">
    <location>
        <begin position="969"/>
        <end position="984"/>
    </location>
</feature>
<feature type="compositionally biased region" description="Basic and acidic residues" evidence="1">
    <location>
        <begin position="1114"/>
        <end position="1127"/>
    </location>
</feature>
<keyword evidence="3" id="KW-1185">Reference proteome</keyword>
<evidence type="ECO:0008006" key="4">
    <source>
        <dbReference type="Google" id="ProtNLM"/>
    </source>
</evidence>
<dbReference type="Proteomes" id="UP001530400">
    <property type="component" value="Unassembled WGS sequence"/>
</dbReference>
<dbReference type="PANTHER" id="PTHR21113:SF4">
    <property type="entry name" value="CHITIN-BINDING TYPE-4 DOMAIN-CONTAINING PROTEIN"/>
    <property type="match status" value="1"/>
</dbReference>
<reference evidence="2 3" key="1">
    <citation type="submission" date="2024-10" db="EMBL/GenBank/DDBJ databases">
        <title>Updated reference genomes for cyclostephanoid diatoms.</title>
        <authorList>
            <person name="Roberts W.R."/>
            <person name="Alverson A.J."/>
        </authorList>
    </citation>
    <scope>NUCLEOTIDE SEQUENCE [LARGE SCALE GENOMIC DNA]</scope>
    <source>
        <strain evidence="2 3">AJA010-31</strain>
    </source>
</reference>
<evidence type="ECO:0000313" key="3">
    <source>
        <dbReference type="Proteomes" id="UP001530400"/>
    </source>
</evidence>
<evidence type="ECO:0000256" key="1">
    <source>
        <dbReference type="SAM" id="MobiDB-lite"/>
    </source>
</evidence>
<dbReference type="EMBL" id="JALLPJ020000204">
    <property type="protein sequence ID" value="KAL3798773.1"/>
    <property type="molecule type" value="Genomic_DNA"/>
</dbReference>
<feature type="compositionally biased region" description="Polar residues" evidence="1">
    <location>
        <begin position="917"/>
        <end position="930"/>
    </location>
</feature>
<gene>
    <name evidence="2" type="ORF">ACHAWO_012017</name>
</gene>
<dbReference type="Gene3D" id="1.10.530.10">
    <property type="match status" value="1"/>
</dbReference>
<sequence>MVVEDREGNAKSQKKTLQQGFYRSRVVLWIHLHNRLGAQDNMMKLIQTALLTSAVQTAASSSSSFSDLTYGTSQESASSIIDALLNGKETFSTSTSTSETTSTVASLNLDETVIDFIADGFQDSHSTDAKNVCAPSLAEAQSKICNGKTITTCRDAMNCSFGEACFLDVTCEQKQSTSSSTTITTTTSSSSSEGAFDLSHFVMLGTDAKGDTMTLAYDDLQTTAAPEPQLEPSMSEFSSTSTSTSISSHIESILETIQETVDNELFLYETPLSEWIPSTVYRFSGFYDGLKVMHSVGVAGKKLYLGANSPEEDFLGNAKLEDETNCPHCFMYGLVNLAAFLAQAMKETIRYDACDENSWDRVGSMEMYPISNSCGQLGQSYQDYHCSEEEKHMECPVDPEMQITAVTHAKWWGAPGPLMCGPKSVIPQTGYWGEFIPCSCMFGTKFISDTNHVFWTDYAYECNNPWATPPESCDVYEDQKAGKAINDEPYPNAAGRTDVEGCCWWGRGVIQTSGVCNFGKLNYYLGKRAFLEGRESRYPDIDFCKDPEIICTSDEHKELKWIAGFFYWVDQVQPYDQGGWNYLSELKKFVNEGMTGDAFINSVSGIVNRGCHNPPCGTGDLDGGPERAENFFRILDALEFSFVDVIVSATAPPAETAAPTPLPTPMPIVGTASPVASTITYNCGGGGQQLENYLSGVSPPSIDLVFDYELHSDLDVAVSQALQEIKSAILSDIAERLGCTEASRRRLQGTSGNVVGLMSSRSDMPDPDAAGCQVEVDSLEPTACTPVKGEIKVFSEEGSSEADLQNMSEYLLNTIKESMDSGHYESSVVRRVTFIGNRKLYSEGLNPPLPVAIQTEPEDGPDWMKIAMYSLAGLCAFLLCLLCMIIPSTRRKSPTHDEELAMLEYMNAHRESYYKGRSSTEPQSPQNAIQRRSEHLRAVQQGRPLQAPYALESGTATSESDDDDDSYFRRRHSVNRNSRNRNHTSPHEIVVMQEPPIERRGSARQIIPAGPPQPPMIIGETGHFCAPSGEIEQEEREETLQAIEYQPQRGGGIDSLPGNESSSEEEEHPVQPSRRRHTNRGAIQGSHDPQLNAERRQRKNRETWAAPRSGANEMSKEERQRRIERARSNRRSLG</sequence>
<name>A0ABD3QEC8_9STRA</name>
<feature type="region of interest" description="Disordered" evidence="1">
    <location>
        <begin position="1044"/>
        <end position="1134"/>
    </location>
</feature>